<feature type="chain" id="PRO_5025537694" description="Secreted protein" evidence="2">
    <location>
        <begin position="20"/>
        <end position="100"/>
    </location>
</feature>
<keyword evidence="1" id="KW-0472">Membrane</keyword>
<feature type="signal peptide" evidence="2">
    <location>
        <begin position="1"/>
        <end position="19"/>
    </location>
</feature>
<proteinExistence type="predicted"/>
<reference evidence="3" key="1">
    <citation type="submission" date="2019-12" db="EMBL/GenBank/DDBJ databases">
        <title>An insight into the sialome of adult female Ixodes ricinus ticks feeding for 6 days.</title>
        <authorList>
            <person name="Perner J."/>
            <person name="Ribeiro J.M.C."/>
        </authorList>
    </citation>
    <scope>NUCLEOTIDE SEQUENCE</scope>
    <source>
        <strain evidence="3">Semi-engorged</strain>
        <tissue evidence="3">Salivary glands</tissue>
    </source>
</reference>
<organism evidence="3">
    <name type="scientific">Ixodes ricinus</name>
    <name type="common">Common tick</name>
    <name type="synonym">Acarus ricinus</name>
    <dbReference type="NCBI Taxonomy" id="34613"/>
    <lineage>
        <taxon>Eukaryota</taxon>
        <taxon>Metazoa</taxon>
        <taxon>Ecdysozoa</taxon>
        <taxon>Arthropoda</taxon>
        <taxon>Chelicerata</taxon>
        <taxon>Arachnida</taxon>
        <taxon>Acari</taxon>
        <taxon>Parasitiformes</taxon>
        <taxon>Ixodida</taxon>
        <taxon>Ixodoidea</taxon>
        <taxon>Ixodidae</taxon>
        <taxon>Ixodinae</taxon>
        <taxon>Ixodes</taxon>
    </lineage>
</organism>
<evidence type="ECO:0000313" key="3">
    <source>
        <dbReference type="EMBL" id="MXU88109.1"/>
    </source>
</evidence>
<name>A0A6B0U6I0_IXORI</name>
<feature type="transmembrane region" description="Helical" evidence="1">
    <location>
        <begin position="72"/>
        <end position="94"/>
    </location>
</feature>
<keyword evidence="1" id="KW-1133">Transmembrane helix</keyword>
<sequence>MLQLRELLLQICRLHICTALAVGEARLQFRLLPGEAFQRARQVLLRGLELRLRRLQGCLQRLPLLRLGEQSFLEVFLLGFQLLQQLLLLLFSLVRTCSRL</sequence>
<evidence type="ECO:0008006" key="4">
    <source>
        <dbReference type="Google" id="ProtNLM"/>
    </source>
</evidence>
<evidence type="ECO:0000256" key="2">
    <source>
        <dbReference type="SAM" id="SignalP"/>
    </source>
</evidence>
<keyword evidence="2" id="KW-0732">Signal</keyword>
<protein>
    <recommendedName>
        <fullName evidence="4">Secreted protein</fullName>
    </recommendedName>
</protein>
<dbReference type="EMBL" id="GIFC01006026">
    <property type="protein sequence ID" value="MXU88109.1"/>
    <property type="molecule type" value="Transcribed_RNA"/>
</dbReference>
<dbReference type="AlphaFoldDB" id="A0A6B0U6I0"/>
<evidence type="ECO:0000256" key="1">
    <source>
        <dbReference type="SAM" id="Phobius"/>
    </source>
</evidence>
<accession>A0A6B0U6I0</accession>
<keyword evidence="1" id="KW-0812">Transmembrane</keyword>